<dbReference type="Proteomes" id="UP000006821">
    <property type="component" value="Chromosome"/>
</dbReference>
<dbReference type="HOGENOM" id="CLU_130297_1_0_6"/>
<dbReference type="RefSeq" id="WP_010962112.1">
    <property type="nucleotide sequence ID" value="NC_002977.6"/>
</dbReference>
<dbReference type="InterPro" id="IPR006498">
    <property type="entry name" value="Tail_tube"/>
</dbReference>
<dbReference type="STRING" id="243233.MCA2918"/>
<proteinExistence type="predicted"/>
<name>Q602Z0_METCA</name>
<accession>Q602Z0</accession>
<dbReference type="AlphaFoldDB" id="Q602Z0"/>
<evidence type="ECO:0000313" key="1">
    <source>
        <dbReference type="EMBL" id="AAU91002.1"/>
    </source>
</evidence>
<dbReference type="EMBL" id="AE017282">
    <property type="protein sequence ID" value="AAU91002.1"/>
    <property type="molecule type" value="Genomic_DNA"/>
</dbReference>
<dbReference type="KEGG" id="mca:MCA2918"/>
<protein>
    <submittedName>
        <fullName evidence="1">Prophage MuMc02, major tail tube protein</fullName>
    </submittedName>
</protein>
<gene>
    <name evidence="1" type="ordered locus">MCA2918</name>
</gene>
<dbReference type="GeneID" id="88225088"/>
<dbReference type="NCBIfam" id="TIGR01611">
    <property type="entry name" value="tail_tube"/>
    <property type="match status" value="1"/>
</dbReference>
<dbReference type="Pfam" id="PF04985">
    <property type="entry name" value="Phage_tube"/>
    <property type="match status" value="1"/>
</dbReference>
<organism evidence="1 2">
    <name type="scientific">Methylococcus capsulatus (strain ATCC 33009 / NCIMB 11132 / Bath)</name>
    <dbReference type="NCBI Taxonomy" id="243233"/>
    <lineage>
        <taxon>Bacteria</taxon>
        <taxon>Pseudomonadati</taxon>
        <taxon>Pseudomonadota</taxon>
        <taxon>Gammaproteobacteria</taxon>
        <taxon>Methylococcales</taxon>
        <taxon>Methylococcaceae</taxon>
        <taxon>Methylococcus</taxon>
    </lineage>
</organism>
<dbReference type="eggNOG" id="COG3498">
    <property type="taxonomic scope" value="Bacteria"/>
</dbReference>
<sequence length="173" mass="19174">MAKIEINRLTNANVYLDGASFLGRAEEVELPDIKHKMEEHMALGMVGTLEAWSGIEKMTAKFKWSSFYKEVMAKAANPFKSVAVQVRGSLETYATAGRIAETPVVAHLIGQFKSIPMGNYKQHKNVEQTNEMAVHYAKLVVDGAEVFEFDALANIYKVNGQDMLANYRANIGG</sequence>
<reference evidence="1 2" key="1">
    <citation type="journal article" date="2004" name="PLoS Biol.">
        <title>Genomic insights into methanotrophy: the complete genome sequence of Methylococcus capsulatus (Bath).</title>
        <authorList>
            <person name="Ward N.L."/>
            <person name="Larsen O."/>
            <person name="Sakwa J."/>
            <person name="Bruseth L."/>
            <person name="Khouri H.M."/>
            <person name="Durkin A.S."/>
            <person name="Dimitrov G."/>
            <person name="Jiang L."/>
            <person name="Scanlan D."/>
            <person name="Kang K.H."/>
            <person name="Lewis M.R."/>
            <person name="Nelson K.E."/>
            <person name="Methe B.A."/>
            <person name="Wu M."/>
            <person name="Heidelberg J.F."/>
            <person name="Paulsen I.T."/>
            <person name="Fouts D.E."/>
            <person name="Ravel J."/>
            <person name="Tettelin H."/>
            <person name="Ren Q."/>
            <person name="Read T.D."/>
            <person name="DeBoy R.T."/>
            <person name="Seshadri R."/>
            <person name="Salzberg S.L."/>
            <person name="Jensen H.B."/>
            <person name="Birkeland N.K."/>
            <person name="Nelson W.C."/>
            <person name="Dodson R.J."/>
            <person name="Grindhaug S.H."/>
            <person name="Holt I.E."/>
            <person name="Eidhammer I."/>
            <person name="Jonasen I."/>
            <person name="Vanaken S."/>
            <person name="Utterback T.R."/>
            <person name="Feldblyum T.V."/>
            <person name="Fraser C.M."/>
            <person name="Lillehaug J.R."/>
            <person name="Eisen J.A."/>
        </authorList>
    </citation>
    <scope>NUCLEOTIDE SEQUENCE [LARGE SCALE GENOMIC DNA]</scope>
    <source>
        <strain evidence="2">ATCC 33009 / NCIMB 11132 / Bath</strain>
    </source>
</reference>
<evidence type="ECO:0000313" key="2">
    <source>
        <dbReference type="Proteomes" id="UP000006821"/>
    </source>
</evidence>